<gene>
    <name evidence="3" type="ORF">EV685_1325</name>
</gene>
<feature type="transmembrane region" description="Helical" evidence="1">
    <location>
        <begin position="208"/>
        <end position="226"/>
    </location>
</feature>
<comment type="caution">
    <text evidence="3">The sequence shown here is derived from an EMBL/GenBank/DDBJ whole genome shotgun (WGS) entry which is preliminary data.</text>
</comment>
<dbReference type="Pfam" id="PF01569">
    <property type="entry name" value="PAP2"/>
    <property type="match status" value="1"/>
</dbReference>
<dbReference type="AlphaFoldDB" id="A0A4V2EWQ1"/>
<dbReference type="RefSeq" id="WP_130481201.1">
    <property type="nucleotide sequence ID" value="NZ_SGWV01000008.1"/>
</dbReference>
<keyword evidence="1" id="KW-0472">Membrane</keyword>
<reference evidence="3 4" key="1">
    <citation type="submission" date="2019-02" db="EMBL/GenBank/DDBJ databases">
        <title>Genomic Encyclopedia of Type Strains, Phase IV (KMG-IV): sequencing the most valuable type-strain genomes for metagenomic binning, comparative biology and taxonomic classification.</title>
        <authorList>
            <person name="Goeker M."/>
        </authorList>
    </citation>
    <scope>NUCLEOTIDE SEQUENCE [LARGE SCALE GENOMIC DNA]</scope>
    <source>
        <strain evidence="3 4">DSM 10617</strain>
    </source>
</reference>
<dbReference type="InterPro" id="IPR000326">
    <property type="entry name" value="PAP2/HPO"/>
</dbReference>
<feature type="transmembrane region" description="Helical" evidence="1">
    <location>
        <begin position="65"/>
        <end position="84"/>
    </location>
</feature>
<protein>
    <submittedName>
        <fullName evidence="3">PAP2 superfamily protein</fullName>
    </submittedName>
</protein>
<dbReference type="CDD" id="cd03396">
    <property type="entry name" value="PAP2_like_6"/>
    <property type="match status" value="1"/>
</dbReference>
<dbReference type="SUPFAM" id="SSF48317">
    <property type="entry name" value="Acid phosphatase/Vanadium-dependent haloperoxidase"/>
    <property type="match status" value="1"/>
</dbReference>
<dbReference type="EMBL" id="SGWV01000008">
    <property type="protein sequence ID" value="RZS56770.1"/>
    <property type="molecule type" value="Genomic_DNA"/>
</dbReference>
<feature type="transmembrane region" description="Helical" evidence="1">
    <location>
        <begin position="182"/>
        <end position="202"/>
    </location>
</feature>
<feature type="transmembrane region" description="Helical" evidence="1">
    <location>
        <begin position="96"/>
        <end position="115"/>
    </location>
</feature>
<evidence type="ECO:0000259" key="2">
    <source>
        <dbReference type="Pfam" id="PF01569"/>
    </source>
</evidence>
<dbReference type="OrthoDB" id="7348799at2"/>
<feature type="domain" description="Phosphatidic acid phosphatase type 2/haloperoxidase" evidence="2">
    <location>
        <begin position="104"/>
        <end position="227"/>
    </location>
</feature>
<proteinExistence type="predicted"/>
<evidence type="ECO:0000256" key="1">
    <source>
        <dbReference type="SAM" id="Phobius"/>
    </source>
</evidence>
<dbReference type="Proteomes" id="UP000293433">
    <property type="component" value="Unassembled WGS sequence"/>
</dbReference>
<feature type="transmembrane region" description="Helical" evidence="1">
    <location>
        <begin position="20"/>
        <end position="45"/>
    </location>
</feature>
<evidence type="ECO:0000313" key="4">
    <source>
        <dbReference type="Proteomes" id="UP000293433"/>
    </source>
</evidence>
<evidence type="ECO:0000313" key="3">
    <source>
        <dbReference type="EMBL" id="RZS56770.1"/>
    </source>
</evidence>
<sequence length="236" mass="25617">MTTWFEAAPLPRVGARDLTVTVLAGLLVLGWDLSGLDLTVSAMFGTEQGFALRDAWWTRTLLHEGGRALAMVVLVLMLVDAIRPMRHRPPAGPGRATRGAWIGATLACLLLVPAVKRVSSTSCPWDLSLFGGVARYVSHWQLGGVDGGGGHCFPSGHAVAAFAFFSLHFLWREQQPRLARRLLIGVLVAGTVFGTGQLVRGAHFVSHTLWSAWLCWTLCVIWAAVLRQREAASIAR</sequence>
<keyword evidence="4" id="KW-1185">Reference proteome</keyword>
<feature type="transmembrane region" description="Helical" evidence="1">
    <location>
        <begin position="148"/>
        <end position="170"/>
    </location>
</feature>
<name>A0A4V2EWQ1_9BURK</name>
<dbReference type="InterPro" id="IPR036938">
    <property type="entry name" value="PAP2/HPO_sf"/>
</dbReference>
<keyword evidence="1" id="KW-0812">Transmembrane</keyword>
<accession>A0A4V2EWQ1</accession>
<organism evidence="3 4">
    <name type="scientific">Sphaerotilus mobilis</name>
    <dbReference type="NCBI Taxonomy" id="47994"/>
    <lineage>
        <taxon>Bacteria</taxon>
        <taxon>Pseudomonadati</taxon>
        <taxon>Pseudomonadota</taxon>
        <taxon>Betaproteobacteria</taxon>
        <taxon>Burkholderiales</taxon>
        <taxon>Sphaerotilaceae</taxon>
        <taxon>Sphaerotilus</taxon>
    </lineage>
</organism>
<dbReference type="Gene3D" id="1.20.144.10">
    <property type="entry name" value="Phosphatidic acid phosphatase type 2/haloperoxidase"/>
    <property type="match status" value="1"/>
</dbReference>
<keyword evidence="1" id="KW-1133">Transmembrane helix</keyword>